<dbReference type="InterPro" id="IPR005952">
    <property type="entry name" value="Phosphogly_mut1"/>
</dbReference>
<dbReference type="Gene3D" id="1.10.238.10">
    <property type="entry name" value="EF-hand"/>
    <property type="match status" value="1"/>
</dbReference>
<evidence type="ECO:0000256" key="1">
    <source>
        <dbReference type="ARBA" id="ARBA00006717"/>
    </source>
</evidence>
<feature type="active site" description="Proton donor/acceptor" evidence="4">
    <location>
        <position position="107"/>
    </location>
</feature>
<sequence>MLRALLRPARTPPRQERQVATLILLRHGQSVWNGATATFTGWCDVALTSRGRSQAREAGELLRSKGYDKKLSACFTSELERAWETAEICLEAIKTNVEIERDWRLNERHYGSVQGICKGDAALQSYFGEEEIKKWRRSMHGKPPPLDESHPHYLPDPAPRTESLADCQARVLQCFEDTIKPRLFEKPKQCVLIAAHSNTLRALMAHVDGVPDDEVPQLHVPNSVPILYRFDEETQQLASHKLGAENAPDSHARWLLSSRNLERLRSAVQPGGQLTRALFDALDEDGDRILRVKEIEAGIKRLLGDDVVVAGVVKNIVRGLDLADDATITLEEFEAAANAVAADVFAEADKARAKRTEKRHELAREAARAVAERRRRAVGEERILERVR</sequence>
<organism evidence="8 9">
    <name type="scientific">Pelagomonas calceolata</name>
    <dbReference type="NCBI Taxonomy" id="35677"/>
    <lineage>
        <taxon>Eukaryota</taxon>
        <taxon>Sar</taxon>
        <taxon>Stramenopiles</taxon>
        <taxon>Ochrophyta</taxon>
        <taxon>Pelagophyceae</taxon>
        <taxon>Pelagomonadales</taxon>
        <taxon>Pelagomonadaceae</taxon>
        <taxon>Pelagomonas</taxon>
    </lineage>
</organism>
<dbReference type="SUPFAM" id="SSF47473">
    <property type="entry name" value="EF-hand"/>
    <property type="match status" value="1"/>
</dbReference>
<dbReference type="Gene3D" id="3.40.50.1240">
    <property type="entry name" value="Phosphoglycerate mutase-like"/>
    <property type="match status" value="1"/>
</dbReference>
<feature type="active site" description="Tele-phosphohistidine intermediate" evidence="4">
    <location>
        <position position="27"/>
    </location>
</feature>
<dbReference type="InterPro" id="IPR001345">
    <property type="entry name" value="PG/BPGM_mutase_AS"/>
</dbReference>
<evidence type="ECO:0000256" key="5">
    <source>
        <dbReference type="PIRSR" id="PIRSR613078-2"/>
    </source>
</evidence>
<evidence type="ECO:0000256" key="2">
    <source>
        <dbReference type="ARBA" id="ARBA00023152"/>
    </source>
</evidence>
<comment type="similarity">
    <text evidence="1 7">Belongs to the phosphoglycerate mutase family. BPG-dependent PGAM subfamily.</text>
</comment>
<evidence type="ECO:0000256" key="6">
    <source>
        <dbReference type="PIRSR" id="PIRSR613078-3"/>
    </source>
</evidence>
<dbReference type="InterPro" id="IPR013078">
    <property type="entry name" value="His_Pase_superF_clade-1"/>
</dbReference>
<dbReference type="EC" id="5.4.2.11" evidence="7"/>
<keyword evidence="3 7" id="KW-0413">Isomerase</keyword>
<feature type="binding site" evidence="5">
    <location>
        <begin position="107"/>
        <end position="110"/>
    </location>
    <ligand>
        <name>substrate</name>
    </ligand>
</feature>
<reference evidence="8" key="1">
    <citation type="submission" date="2021-11" db="EMBL/GenBank/DDBJ databases">
        <authorList>
            <consortium name="Genoscope - CEA"/>
            <person name="William W."/>
        </authorList>
    </citation>
    <scope>NUCLEOTIDE SEQUENCE</scope>
</reference>
<evidence type="ECO:0000256" key="4">
    <source>
        <dbReference type="PIRSR" id="PIRSR613078-1"/>
    </source>
</evidence>
<proteinExistence type="inferred from homology"/>
<dbReference type="NCBIfam" id="TIGR01258">
    <property type="entry name" value="pgm_1"/>
    <property type="match status" value="1"/>
</dbReference>
<keyword evidence="2 7" id="KW-0324">Glycolysis</keyword>
<dbReference type="SUPFAM" id="SSF53254">
    <property type="entry name" value="Phosphoglycerate mutase-like"/>
    <property type="match status" value="1"/>
</dbReference>
<dbReference type="InterPro" id="IPR011992">
    <property type="entry name" value="EF-hand-dom_pair"/>
</dbReference>
<dbReference type="GO" id="GO:0006096">
    <property type="term" value="P:glycolytic process"/>
    <property type="evidence" value="ECO:0007669"/>
    <property type="project" value="UniProtKB-KW"/>
</dbReference>
<feature type="binding site" evidence="5">
    <location>
        <position position="118"/>
    </location>
    <ligand>
        <name>substrate</name>
    </ligand>
</feature>
<dbReference type="PANTHER" id="PTHR11931">
    <property type="entry name" value="PHOSPHOGLYCERATE MUTASE"/>
    <property type="match status" value="1"/>
</dbReference>
<gene>
    <name evidence="8" type="ORF">PECAL_5P18820</name>
</gene>
<dbReference type="SMART" id="SM00855">
    <property type="entry name" value="PGAM"/>
    <property type="match status" value="1"/>
</dbReference>
<evidence type="ECO:0000256" key="3">
    <source>
        <dbReference type="ARBA" id="ARBA00023235"/>
    </source>
</evidence>
<feature type="binding site" evidence="5">
    <location>
        <begin position="136"/>
        <end position="137"/>
    </location>
    <ligand>
        <name>substrate</name>
    </ligand>
</feature>
<comment type="catalytic activity">
    <reaction evidence="7">
        <text>(2R)-2-phosphoglycerate = (2R)-3-phosphoglycerate</text>
        <dbReference type="Rhea" id="RHEA:15901"/>
        <dbReference type="ChEBI" id="CHEBI:58272"/>
        <dbReference type="ChEBI" id="CHEBI:58289"/>
        <dbReference type="EC" id="5.4.2.11"/>
    </reaction>
</comment>
<dbReference type="EMBL" id="CAKKNE010000005">
    <property type="protein sequence ID" value="CAH0377320.1"/>
    <property type="molecule type" value="Genomic_DNA"/>
</dbReference>
<dbReference type="CDD" id="cd07067">
    <property type="entry name" value="HP_PGM_like"/>
    <property type="match status" value="1"/>
</dbReference>
<dbReference type="Pfam" id="PF00300">
    <property type="entry name" value="His_Phos_1"/>
    <property type="match status" value="1"/>
</dbReference>
<dbReference type="AlphaFoldDB" id="A0A8J2T0C0"/>
<dbReference type="InterPro" id="IPR029033">
    <property type="entry name" value="His_PPase_superfam"/>
</dbReference>
<evidence type="ECO:0000313" key="8">
    <source>
        <dbReference type="EMBL" id="CAH0377320.1"/>
    </source>
</evidence>
<keyword evidence="9" id="KW-1185">Reference proteome</keyword>
<accession>A0A8J2T0C0</accession>
<dbReference type="Proteomes" id="UP000789595">
    <property type="component" value="Unassembled WGS sequence"/>
</dbReference>
<dbReference type="GO" id="GO:0004619">
    <property type="term" value="F:phosphoglycerate mutase activity"/>
    <property type="evidence" value="ECO:0007669"/>
    <property type="project" value="UniProtKB-EC"/>
</dbReference>
<dbReference type="PROSITE" id="PS00175">
    <property type="entry name" value="PG_MUTASE"/>
    <property type="match status" value="1"/>
</dbReference>
<feature type="site" description="Transition state stabilizer" evidence="6">
    <location>
        <position position="196"/>
    </location>
</feature>
<protein>
    <recommendedName>
        <fullName evidence="7">Phosphoglycerate mutase</fullName>
        <ecNumber evidence="7">5.4.2.11</ecNumber>
    </recommendedName>
</protein>
<feature type="binding site" evidence="5">
    <location>
        <position position="81"/>
    </location>
    <ligand>
        <name>substrate</name>
    </ligand>
</feature>
<feature type="binding site" evidence="5">
    <location>
        <begin position="40"/>
        <end position="41"/>
    </location>
    <ligand>
        <name>substrate</name>
    </ligand>
</feature>
<name>A0A8J2T0C0_9STRA</name>
<feature type="binding site" evidence="5">
    <location>
        <begin position="26"/>
        <end position="33"/>
    </location>
    <ligand>
        <name>substrate</name>
    </ligand>
</feature>
<dbReference type="OrthoDB" id="354304at2759"/>
<evidence type="ECO:0000313" key="9">
    <source>
        <dbReference type="Proteomes" id="UP000789595"/>
    </source>
</evidence>
<comment type="caution">
    <text evidence="8">The sequence shown here is derived from an EMBL/GenBank/DDBJ whole genome shotgun (WGS) entry which is preliminary data.</text>
</comment>
<evidence type="ECO:0000256" key="7">
    <source>
        <dbReference type="RuleBase" id="RU004511"/>
    </source>
</evidence>